<feature type="region of interest" description="Disordered" evidence="1">
    <location>
        <begin position="121"/>
        <end position="180"/>
    </location>
</feature>
<feature type="compositionally biased region" description="Pro residues" evidence="1">
    <location>
        <begin position="249"/>
        <end position="264"/>
    </location>
</feature>
<feature type="compositionally biased region" description="Low complexity" evidence="1">
    <location>
        <begin position="499"/>
        <end position="512"/>
    </location>
</feature>
<organism evidence="3 4">
    <name type="scientific">Marasmiellus scandens</name>
    <dbReference type="NCBI Taxonomy" id="2682957"/>
    <lineage>
        <taxon>Eukaryota</taxon>
        <taxon>Fungi</taxon>
        <taxon>Dikarya</taxon>
        <taxon>Basidiomycota</taxon>
        <taxon>Agaricomycotina</taxon>
        <taxon>Agaricomycetes</taxon>
        <taxon>Agaricomycetidae</taxon>
        <taxon>Agaricales</taxon>
        <taxon>Marasmiineae</taxon>
        <taxon>Omphalotaceae</taxon>
        <taxon>Marasmiellus</taxon>
    </lineage>
</organism>
<feature type="region of interest" description="Disordered" evidence="1">
    <location>
        <begin position="384"/>
        <end position="433"/>
    </location>
</feature>
<feature type="transmembrane region" description="Helical" evidence="2">
    <location>
        <begin position="269"/>
        <end position="290"/>
    </location>
</feature>
<proteinExistence type="predicted"/>
<feature type="region of interest" description="Disordered" evidence="1">
    <location>
        <begin position="543"/>
        <end position="622"/>
    </location>
</feature>
<feature type="region of interest" description="Disordered" evidence="1">
    <location>
        <begin position="449"/>
        <end position="512"/>
    </location>
</feature>
<dbReference type="Proteomes" id="UP001498398">
    <property type="component" value="Unassembled WGS sequence"/>
</dbReference>
<accession>A0ABR1K682</accession>
<evidence type="ECO:0000313" key="4">
    <source>
        <dbReference type="Proteomes" id="UP001498398"/>
    </source>
</evidence>
<evidence type="ECO:0000256" key="2">
    <source>
        <dbReference type="SAM" id="Phobius"/>
    </source>
</evidence>
<comment type="caution">
    <text evidence="3">The sequence shown here is derived from an EMBL/GenBank/DDBJ whole genome shotgun (WGS) entry which is preliminary data.</text>
</comment>
<sequence>MRAPTAKEMYRRSQLSQLVSLGPLPNWNSSDDEDESHTPHPDQNGVLKDAGQILGGVADGAHTIVNGVLSTVESVVSEVVDKITSPILTGSIPFSTPSLPSISLPFDTLPTLPLPITTIVSLPTSPSPLPTPTRGSGDTSSDAPPSPTPEPTTEPTTSDTFLDTSIATEPVISRSDTETLSLSESTRQFIMTKPASTSNLLNSLALSENHLMIYTKSGNPNSVIRNDGSEPTLGGRPDGWGASSTRSPGFPPDPTGPPRSPGNPSPRTISITFSTLFIVLVAGVAGLLWWRKRQNTQGVNMFGRRLEFGETPGAWSQIESGEGTGYGAVEKKGKAKEVSRNETDVGYGTIQRGGMLHNTSASAGERRRRKLPVITPILSWVKARSRSKAHRAEEHGANSGTLPRARNARQRQSLSPVSLPSSSNTSLRSGSFISSDENDVSIYMHVMQDDDSLTPSPSPRSLSMSMTSRLSRISGSTDDLSEFEASPGRGRSRKRRDSQSSSSSEETSDTRSSFGFVRPVVATTGGATPSVFTATGHYITNNASTTTLASPPPRTSTPPETTSNQGSPYGPGLDFFSARAWRKPQTAGPSLMEVVNSWSAPPSPGGVEQGYRSMSGGSSRPS</sequence>
<dbReference type="EMBL" id="JBANRG010000002">
    <property type="protein sequence ID" value="KAK7471077.1"/>
    <property type="molecule type" value="Genomic_DNA"/>
</dbReference>
<feature type="compositionally biased region" description="Low complexity" evidence="1">
    <location>
        <begin position="453"/>
        <end position="472"/>
    </location>
</feature>
<keyword evidence="2" id="KW-1133">Transmembrane helix</keyword>
<keyword evidence="2" id="KW-0472">Membrane</keyword>
<reference evidence="3 4" key="1">
    <citation type="submission" date="2024-01" db="EMBL/GenBank/DDBJ databases">
        <title>A draft genome for the cacao thread blight pathogen Marasmiellus scandens.</title>
        <authorList>
            <person name="Baruah I.K."/>
            <person name="Leung J."/>
            <person name="Bukari Y."/>
            <person name="Amoako-Attah I."/>
            <person name="Meinhardt L.W."/>
            <person name="Bailey B.A."/>
            <person name="Cohen S.P."/>
        </authorList>
    </citation>
    <scope>NUCLEOTIDE SEQUENCE [LARGE SCALE GENOMIC DNA]</scope>
    <source>
        <strain evidence="3 4">GH-19</strain>
    </source>
</reference>
<protein>
    <submittedName>
        <fullName evidence="3">Uncharacterized protein</fullName>
    </submittedName>
</protein>
<gene>
    <name evidence="3" type="ORF">VKT23_002492</name>
</gene>
<name>A0ABR1K682_9AGAR</name>
<feature type="region of interest" description="Disordered" evidence="1">
    <location>
        <begin position="347"/>
        <end position="368"/>
    </location>
</feature>
<keyword evidence="4" id="KW-1185">Reference proteome</keyword>
<evidence type="ECO:0000313" key="3">
    <source>
        <dbReference type="EMBL" id="KAK7471077.1"/>
    </source>
</evidence>
<feature type="compositionally biased region" description="Low complexity" evidence="1">
    <location>
        <begin position="413"/>
        <end position="431"/>
    </location>
</feature>
<feature type="region of interest" description="Disordered" evidence="1">
    <location>
        <begin position="1"/>
        <end position="47"/>
    </location>
</feature>
<evidence type="ECO:0000256" key="1">
    <source>
        <dbReference type="SAM" id="MobiDB-lite"/>
    </source>
</evidence>
<keyword evidence="2" id="KW-0812">Transmembrane</keyword>
<feature type="region of interest" description="Disordered" evidence="1">
    <location>
        <begin position="216"/>
        <end position="267"/>
    </location>
</feature>